<dbReference type="Gene3D" id="3.40.1440.10">
    <property type="entry name" value="GIY-YIG endonuclease"/>
    <property type="match status" value="1"/>
</dbReference>
<dbReference type="Proteomes" id="UP000184216">
    <property type="component" value="Unassembled WGS sequence"/>
</dbReference>
<dbReference type="InterPro" id="IPR000305">
    <property type="entry name" value="GIY-YIG_endonuc"/>
</dbReference>
<evidence type="ECO:0000313" key="4">
    <source>
        <dbReference type="Proteomes" id="UP000184216"/>
    </source>
</evidence>
<dbReference type="PANTHER" id="PTHR34477:SF1">
    <property type="entry name" value="UPF0213 PROTEIN YHBQ"/>
    <property type="match status" value="1"/>
</dbReference>
<keyword evidence="4" id="KW-1185">Reference proteome</keyword>
<comment type="caution">
    <text evidence="3">The sequence shown here is derived from an EMBL/GenBank/DDBJ whole genome shotgun (WGS) entry which is preliminary data.</text>
</comment>
<sequence length="87" mass="10340">MVFFSFIALCIMEEFVVYILFSEKFNKNYTGYTSNLIERFKSHNVLETKGYTLKFRPWEVIHVEFFNSKSEAIKREKIISATKPISN</sequence>
<proteinExistence type="inferred from homology"/>
<keyword evidence="3" id="KW-0540">Nuclease</keyword>
<dbReference type="SUPFAM" id="SSF82771">
    <property type="entry name" value="GIY-YIG endonuclease"/>
    <property type="match status" value="1"/>
</dbReference>
<dbReference type="EMBL" id="FRBX01000005">
    <property type="protein sequence ID" value="SHM98762.1"/>
    <property type="molecule type" value="Genomic_DNA"/>
</dbReference>
<feature type="domain" description="GIY-YIG" evidence="2">
    <location>
        <begin position="13"/>
        <end position="87"/>
    </location>
</feature>
<comment type="similarity">
    <text evidence="1">Belongs to the UPF0213 family.</text>
</comment>
<evidence type="ECO:0000256" key="1">
    <source>
        <dbReference type="ARBA" id="ARBA00007435"/>
    </source>
</evidence>
<evidence type="ECO:0000313" key="3">
    <source>
        <dbReference type="EMBL" id="SHM98762.1"/>
    </source>
</evidence>
<name>A0ABY1J769_9FLAO</name>
<dbReference type="Pfam" id="PF01541">
    <property type="entry name" value="GIY-YIG"/>
    <property type="match status" value="1"/>
</dbReference>
<gene>
    <name evidence="3" type="ORF">SAMN05444387_3695</name>
</gene>
<keyword evidence="3" id="KW-0378">Hydrolase</keyword>
<dbReference type="PANTHER" id="PTHR34477">
    <property type="entry name" value="UPF0213 PROTEIN YHBQ"/>
    <property type="match status" value="1"/>
</dbReference>
<dbReference type="GO" id="GO:0004519">
    <property type="term" value="F:endonuclease activity"/>
    <property type="evidence" value="ECO:0007669"/>
    <property type="project" value="UniProtKB-KW"/>
</dbReference>
<dbReference type="CDD" id="cd10449">
    <property type="entry name" value="GIY-YIG_SLX1_like"/>
    <property type="match status" value="1"/>
</dbReference>
<protein>
    <submittedName>
        <fullName evidence="3">Endonuclease</fullName>
    </submittedName>
</protein>
<organism evidence="3 4">
    <name type="scientific">Flavobacterium pectinovorum</name>
    <dbReference type="NCBI Taxonomy" id="29533"/>
    <lineage>
        <taxon>Bacteria</taxon>
        <taxon>Pseudomonadati</taxon>
        <taxon>Bacteroidota</taxon>
        <taxon>Flavobacteriia</taxon>
        <taxon>Flavobacteriales</taxon>
        <taxon>Flavobacteriaceae</taxon>
        <taxon>Flavobacterium</taxon>
    </lineage>
</organism>
<dbReference type="InterPro" id="IPR050190">
    <property type="entry name" value="UPF0213_domain"/>
</dbReference>
<evidence type="ECO:0000259" key="2">
    <source>
        <dbReference type="PROSITE" id="PS50164"/>
    </source>
</evidence>
<keyword evidence="3" id="KW-0255">Endonuclease</keyword>
<accession>A0ABY1J769</accession>
<dbReference type="InterPro" id="IPR035901">
    <property type="entry name" value="GIY-YIG_endonuc_sf"/>
</dbReference>
<reference evidence="3 4" key="1">
    <citation type="submission" date="2016-11" db="EMBL/GenBank/DDBJ databases">
        <authorList>
            <person name="Varghese N."/>
            <person name="Submissions S."/>
        </authorList>
    </citation>
    <scope>NUCLEOTIDE SEQUENCE [LARGE SCALE GENOMIC DNA]</scope>
    <source>
        <strain evidence="3 4">DSM 6368</strain>
    </source>
</reference>
<dbReference type="PROSITE" id="PS50164">
    <property type="entry name" value="GIY_YIG"/>
    <property type="match status" value="1"/>
</dbReference>